<dbReference type="AlphaFoldDB" id="A0A1F8ELL1"/>
<name>A0A1F8ELL1_9BACT</name>
<dbReference type="Proteomes" id="UP000177117">
    <property type="component" value="Unassembled WGS sequence"/>
</dbReference>
<dbReference type="InterPro" id="IPR029063">
    <property type="entry name" value="SAM-dependent_MTases_sf"/>
</dbReference>
<protein>
    <recommendedName>
        <fullName evidence="3">Methyltransferase type 11 domain-containing protein</fullName>
    </recommendedName>
</protein>
<evidence type="ECO:0000313" key="2">
    <source>
        <dbReference type="Proteomes" id="UP000177117"/>
    </source>
</evidence>
<accession>A0A1F8ELL1</accession>
<evidence type="ECO:0008006" key="3">
    <source>
        <dbReference type="Google" id="ProtNLM"/>
    </source>
</evidence>
<dbReference type="Pfam" id="PF13489">
    <property type="entry name" value="Methyltransf_23"/>
    <property type="match status" value="1"/>
</dbReference>
<sequence length="266" mass="31124">MQLKNLMKAFSQFPYTTLSGKFLIWDYFLLRMFSKSSFSAMSIIPFVKKAYNLDSDEELRARYYFSRIGAEELWNSRSRNDQASIEHFYQEHDMDIWRQAYYSKYDYGCKKKMVQTYHILKSSVKKNEPILDFGCGSGVFFHYLFSKGFKAVDAADIPSCALDFISKWMFPYACKIINLGKEQLPKNHYAGVVAIDCLEHTTEPLKIAQGLIESMREGGILIIKFPKESDFSWTHIRQAQEQRDATFDFIKKSCKTVVPEHVYRKI</sequence>
<reference evidence="1 2" key="1">
    <citation type="journal article" date="2016" name="Nat. Commun.">
        <title>Thousands of microbial genomes shed light on interconnected biogeochemical processes in an aquifer system.</title>
        <authorList>
            <person name="Anantharaman K."/>
            <person name="Brown C.T."/>
            <person name="Hug L.A."/>
            <person name="Sharon I."/>
            <person name="Castelle C.J."/>
            <person name="Probst A.J."/>
            <person name="Thomas B.C."/>
            <person name="Singh A."/>
            <person name="Wilkins M.J."/>
            <person name="Karaoz U."/>
            <person name="Brodie E.L."/>
            <person name="Williams K.H."/>
            <person name="Hubbard S.S."/>
            <person name="Banfield J.F."/>
        </authorList>
    </citation>
    <scope>NUCLEOTIDE SEQUENCE [LARGE SCALE GENOMIC DNA]</scope>
</reference>
<gene>
    <name evidence="1" type="ORF">A2650_02070</name>
</gene>
<evidence type="ECO:0000313" key="1">
    <source>
        <dbReference type="EMBL" id="OGN00906.1"/>
    </source>
</evidence>
<dbReference type="Gene3D" id="3.40.50.150">
    <property type="entry name" value="Vaccinia Virus protein VP39"/>
    <property type="match status" value="1"/>
</dbReference>
<dbReference type="EMBL" id="MGJD01000013">
    <property type="protein sequence ID" value="OGN00906.1"/>
    <property type="molecule type" value="Genomic_DNA"/>
</dbReference>
<dbReference type="CDD" id="cd02440">
    <property type="entry name" value="AdoMet_MTases"/>
    <property type="match status" value="1"/>
</dbReference>
<organism evidence="1 2">
    <name type="scientific">Candidatus Yanofskybacteria bacterium RIFCSPHIGHO2_01_FULL_41_53</name>
    <dbReference type="NCBI Taxonomy" id="1802663"/>
    <lineage>
        <taxon>Bacteria</taxon>
        <taxon>Candidatus Yanofskyibacteriota</taxon>
    </lineage>
</organism>
<proteinExistence type="predicted"/>
<comment type="caution">
    <text evidence="1">The sequence shown here is derived from an EMBL/GenBank/DDBJ whole genome shotgun (WGS) entry which is preliminary data.</text>
</comment>
<dbReference type="SUPFAM" id="SSF53335">
    <property type="entry name" value="S-adenosyl-L-methionine-dependent methyltransferases"/>
    <property type="match status" value="1"/>
</dbReference>